<name>A0A381T4B9_9ZZZZ</name>
<dbReference type="CDD" id="cd07112">
    <property type="entry name" value="ALDH_GABALDH-PuuC"/>
    <property type="match status" value="1"/>
</dbReference>
<evidence type="ECO:0000313" key="4">
    <source>
        <dbReference type="EMBL" id="SVA08553.1"/>
    </source>
</evidence>
<dbReference type="GO" id="GO:0016620">
    <property type="term" value="F:oxidoreductase activity, acting on the aldehyde or oxo group of donors, NAD or NADP as acceptor"/>
    <property type="evidence" value="ECO:0007669"/>
    <property type="project" value="InterPro"/>
</dbReference>
<dbReference type="FunFam" id="3.40.309.10:FF:000012">
    <property type="entry name" value="Betaine aldehyde dehydrogenase"/>
    <property type="match status" value="1"/>
</dbReference>
<evidence type="ECO:0000256" key="2">
    <source>
        <dbReference type="ARBA" id="ARBA00023002"/>
    </source>
</evidence>
<dbReference type="InterPro" id="IPR015590">
    <property type="entry name" value="Aldehyde_DH_dom"/>
</dbReference>
<evidence type="ECO:0000256" key="1">
    <source>
        <dbReference type="ARBA" id="ARBA00009986"/>
    </source>
</evidence>
<protein>
    <recommendedName>
        <fullName evidence="3">Aldehyde dehydrogenase domain-containing protein</fullName>
    </recommendedName>
</protein>
<dbReference type="PROSITE" id="PS00070">
    <property type="entry name" value="ALDEHYDE_DEHYDR_CYS"/>
    <property type="match status" value="1"/>
</dbReference>
<dbReference type="InterPro" id="IPR016160">
    <property type="entry name" value="Ald_DH_CS_CYS"/>
</dbReference>
<dbReference type="Gene3D" id="3.40.605.10">
    <property type="entry name" value="Aldehyde Dehydrogenase, Chain A, domain 1"/>
    <property type="match status" value="1"/>
</dbReference>
<dbReference type="EMBL" id="UINC01003702">
    <property type="protein sequence ID" value="SVA08553.1"/>
    <property type="molecule type" value="Genomic_DNA"/>
</dbReference>
<reference evidence="4" key="1">
    <citation type="submission" date="2018-05" db="EMBL/GenBank/DDBJ databases">
        <authorList>
            <person name="Lanie J.A."/>
            <person name="Ng W.-L."/>
            <person name="Kazmierczak K.M."/>
            <person name="Andrzejewski T.M."/>
            <person name="Davidsen T.M."/>
            <person name="Wayne K.J."/>
            <person name="Tettelin H."/>
            <person name="Glass J.I."/>
            <person name="Rusch D."/>
            <person name="Podicherti R."/>
            <person name="Tsui H.-C.T."/>
            <person name="Winkler M.E."/>
        </authorList>
    </citation>
    <scope>NUCLEOTIDE SEQUENCE</scope>
</reference>
<dbReference type="InterPro" id="IPR016163">
    <property type="entry name" value="Ald_DH_C"/>
</dbReference>
<evidence type="ECO:0000259" key="3">
    <source>
        <dbReference type="Pfam" id="PF00171"/>
    </source>
</evidence>
<dbReference type="Pfam" id="PF00171">
    <property type="entry name" value="Aldedh"/>
    <property type="match status" value="1"/>
</dbReference>
<keyword evidence="2" id="KW-0560">Oxidoreductase</keyword>
<organism evidence="4">
    <name type="scientific">marine metagenome</name>
    <dbReference type="NCBI Taxonomy" id="408172"/>
    <lineage>
        <taxon>unclassified sequences</taxon>
        <taxon>metagenomes</taxon>
        <taxon>ecological metagenomes</taxon>
    </lineage>
</organism>
<accession>A0A381T4B9</accession>
<dbReference type="Gene3D" id="3.40.309.10">
    <property type="entry name" value="Aldehyde Dehydrogenase, Chain A, domain 2"/>
    <property type="match status" value="1"/>
</dbReference>
<proteinExistence type="inferred from homology"/>
<dbReference type="PROSITE" id="PS00687">
    <property type="entry name" value="ALDEHYDE_DEHYDR_GLU"/>
    <property type="match status" value="1"/>
</dbReference>
<dbReference type="AlphaFoldDB" id="A0A381T4B9"/>
<dbReference type="FunFam" id="3.40.605.10:FF:000001">
    <property type="entry name" value="Aldehyde dehydrogenase 1"/>
    <property type="match status" value="1"/>
</dbReference>
<dbReference type="SUPFAM" id="SSF53720">
    <property type="entry name" value="ALDH-like"/>
    <property type="match status" value="1"/>
</dbReference>
<gene>
    <name evidence="4" type="ORF">METZ01_LOCUS61407</name>
</gene>
<comment type="similarity">
    <text evidence="1">Belongs to the aldehyde dehydrogenase family.</text>
</comment>
<dbReference type="InterPro" id="IPR029510">
    <property type="entry name" value="Ald_DH_CS_GLU"/>
</dbReference>
<dbReference type="InterPro" id="IPR016161">
    <property type="entry name" value="Ald_DH/histidinol_DH"/>
</dbReference>
<feature type="domain" description="Aldehyde dehydrogenase" evidence="3">
    <location>
        <begin position="33"/>
        <end position="491"/>
    </location>
</feature>
<dbReference type="InterPro" id="IPR016162">
    <property type="entry name" value="Ald_DH_N"/>
</dbReference>
<sequence>MKTYEEWKALAKKIDFPNTAYINGRKVDAFSGDTFDCISPLDGRVLTKVASCDKADIDIAVKCARDSFNRGDWSEASPQHRKKILLIFADLIHENADELALLDTLDMGKPVKLSRGDDLPSVVNSVRWYAESLDKVYGEVAPTDMSFLGLVLRQPIGVVGCIVPWNFPLDLAALKFAPALAAGNSIILKPAEQSPLSALKIAELASEAGIPDGVFNVIPGFGITAGQALGLHMDVNMISFTGSTKIGKLFMKYSADSNMKKVSLECGGKSPNIVFADVADLDAASDGSVGGMFYNGGQFCLAASRLLVQQEIYDEFMEKIVERVKNIKVGDPLDPETEIGTMVDETHTKRVMEFIQTGRQEGAETICGGDQIMIEESTCYIAPTIFSGVDENMEIAQEEIFGPVLAVIPFNNADEALRIANNSIYGLSASIWTDNLNLGQTLARHIDAGTVTINTMKKYDISFPFGGLKQSGIGRDCSLHGLKKYTELKTINMAITNS</sequence>
<dbReference type="PANTHER" id="PTHR11699">
    <property type="entry name" value="ALDEHYDE DEHYDROGENASE-RELATED"/>
    <property type="match status" value="1"/>
</dbReference>